<protein>
    <submittedName>
        <fullName evidence="1">Uncharacterized protein</fullName>
    </submittedName>
</protein>
<dbReference type="OrthoDB" id="5682000at2"/>
<dbReference type="EMBL" id="SPDQ01000013">
    <property type="protein sequence ID" value="TFH80887.1"/>
    <property type="molecule type" value="Genomic_DNA"/>
</dbReference>
<organism evidence="1 2">
    <name type="scientific">Pseudomonas kribbensis</name>
    <dbReference type="NCBI Taxonomy" id="1628086"/>
    <lineage>
        <taxon>Bacteria</taxon>
        <taxon>Pseudomonadati</taxon>
        <taxon>Pseudomonadota</taxon>
        <taxon>Gammaproteobacteria</taxon>
        <taxon>Pseudomonadales</taxon>
        <taxon>Pseudomonadaceae</taxon>
        <taxon>Pseudomonas</taxon>
    </lineage>
</organism>
<evidence type="ECO:0000313" key="1">
    <source>
        <dbReference type="EMBL" id="TFH80887.1"/>
    </source>
</evidence>
<reference evidence="1 2" key="1">
    <citation type="submission" date="2019-03" db="EMBL/GenBank/DDBJ databases">
        <title>Draft genome sequence of humic substances-degrading Pseudomonas kribbensis CHA-19 from forest soil.</title>
        <authorList>
            <person name="Kim D."/>
        </authorList>
    </citation>
    <scope>NUCLEOTIDE SEQUENCE [LARGE SCALE GENOMIC DNA]</scope>
    <source>
        <strain evidence="1 2">CHA-19</strain>
    </source>
</reference>
<accession>A0A4Y8VKA9</accession>
<comment type="caution">
    <text evidence="1">The sequence shown here is derived from an EMBL/GenBank/DDBJ whole genome shotgun (WGS) entry which is preliminary data.</text>
</comment>
<name>A0A4Y8VKA9_9PSED</name>
<proteinExistence type="predicted"/>
<dbReference type="AlphaFoldDB" id="A0A4Y8VKA9"/>
<dbReference type="Proteomes" id="UP000297555">
    <property type="component" value="Unassembled WGS sequence"/>
</dbReference>
<gene>
    <name evidence="1" type="ORF">E4J90_11540</name>
</gene>
<sequence>MLHEERVTYEVLKSWALECYYEGCRDHAVTKGWPHEQIMGYVDYQFENVFERPVESFMWRVILLVLSGGWHQDWYFRARQLLEEQVEKNGIDNILEKGDGFILLNKTVPFFVVNSDWVIYVLK</sequence>
<dbReference type="RefSeq" id="WP_134826425.1">
    <property type="nucleotide sequence ID" value="NZ_SPDQ01000013.1"/>
</dbReference>
<evidence type="ECO:0000313" key="2">
    <source>
        <dbReference type="Proteomes" id="UP000297555"/>
    </source>
</evidence>